<sequence>MTATVTEATTPTTDQDSTEDFVDPSHTPAGFAPDGLGAPDDDDFPKEEAPARPQRAGRARTRAAAETEVPAKKTPAKKVPAAKKPARKATAATKAAPAKKTAPKQDGDEKRKQLRTIPISKIDRDPGQPREHFDEAALRELAKSMEKLGQLQPINVRYNEDTKRYVLIMGERRWRAAQMAGLTQMNAVVMHGLAEGRESFAMAVAENVGRADMTAVEEAKAFKKLVDAEYTVDEVAELVGKSAAYVQWRIDLLRLCPEAQEALVKNQMPVGLAWYVGKLSNDNQVRFLARWVRGDFKSARDAESFAQALHTEEKRQEEQGSFFVLSEEATAARKDNGQDALPGTLDLPEEERERIVADRSKLVGKIDKLGQAGEILSLLAATDEEELALLLAGTPGGIGGHRLRIRHLQDIATKAMANLRKAEMVAEVRASGLSVNPDAEAAA</sequence>
<dbReference type="Pfam" id="PF02195">
    <property type="entry name" value="ParB_N"/>
    <property type="match status" value="1"/>
</dbReference>
<dbReference type="InterPro" id="IPR041468">
    <property type="entry name" value="HTH_ParB/Spo0J"/>
</dbReference>
<gene>
    <name evidence="5" type="ORF">ABZ568_00695</name>
</gene>
<evidence type="ECO:0000256" key="2">
    <source>
        <dbReference type="ARBA" id="ARBA00022829"/>
    </source>
</evidence>
<protein>
    <submittedName>
        <fullName evidence="5">ParB/RepB/Spo0J family partition protein</fullName>
    </submittedName>
</protein>
<feature type="compositionally biased region" description="Low complexity" evidence="3">
    <location>
        <begin position="88"/>
        <end position="100"/>
    </location>
</feature>
<organism evidence="5 6">
    <name type="scientific">Streptomyces olindensis</name>
    <dbReference type="NCBI Taxonomy" id="358823"/>
    <lineage>
        <taxon>Bacteria</taxon>
        <taxon>Bacillati</taxon>
        <taxon>Actinomycetota</taxon>
        <taxon>Actinomycetes</taxon>
        <taxon>Kitasatosporales</taxon>
        <taxon>Streptomycetaceae</taxon>
        <taxon>Streptomyces</taxon>
    </lineage>
</organism>
<comment type="caution">
    <text evidence="5">The sequence shown here is derived from an EMBL/GenBank/DDBJ whole genome shotgun (WGS) entry which is preliminary data.</text>
</comment>
<evidence type="ECO:0000259" key="4">
    <source>
        <dbReference type="SMART" id="SM00470"/>
    </source>
</evidence>
<dbReference type="RefSeq" id="WP_359784352.1">
    <property type="nucleotide sequence ID" value="NZ_JBEYBN010000001.1"/>
</dbReference>
<dbReference type="EMBL" id="JBEYBN010000001">
    <property type="protein sequence ID" value="MEU2264979.1"/>
    <property type="molecule type" value="Genomic_DNA"/>
</dbReference>
<comment type="similarity">
    <text evidence="1">Belongs to the ParB family.</text>
</comment>
<dbReference type="PANTHER" id="PTHR33375:SF1">
    <property type="entry name" value="CHROMOSOME-PARTITIONING PROTEIN PARB-RELATED"/>
    <property type="match status" value="1"/>
</dbReference>
<dbReference type="NCBIfam" id="TIGR00180">
    <property type="entry name" value="parB_part"/>
    <property type="match status" value="1"/>
</dbReference>
<feature type="region of interest" description="Disordered" evidence="3">
    <location>
        <begin position="1"/>
        <end position="131"/>
    </location>
</feature>
<feature type="compositionally biased region" description="Basic residues" evidence="3">
    <location>
        <begin position="74"/>
        <end position="87"/>
    </location>
</feature>
<feature type="compositionally biased region" description="Low complexity" evidence="3">
    <location>
        <begin position="1"/>
        <end position="15"/>
    </location>
</feature>
<accession>A0ABV2XLW5</accession>
<dbReference type="PANTHER" id="PTHR33375">
    <property type="entry name" value="CHROMOSOME-PARTITIONING PROTEIN PARB-RELATED"/>
    <property type="match status" value="1"/>
</dbReference>
<dbReference type="InterPro" id="IPR003115">
    <property type="entry name" value="ParB_N"/>
</dbReference>
<dbReference type="SMART" id="SM00470">
    <property type="entry name" value="ParB"/>
    <property type="match status" value="1"/>
</dbReference>
<dbReference type="Proteomes" id="UP001550603">
    <property type="component" value="Unassembled WGS sequence"/>
</dbReference>
<evidence type="ECO:0000313" key="6">
    <source>
        <dbReference type="Proteomes" id="UP001550603"/>
    </source>
</evidence>
<reference evidence="5 6" key="1">
    <citation type="submission" date="2024-06" db="EMBL/GenBank/DDBJ databases">
        <title>The Natural Products Discovery Center: Release of the First 8490 Sequenced Strains for Exploring Actinobacteria Biosynthetic Diversity.</title>
        <authorList>
            <person name="Kalkreuter E."/>
            <person name="Kautsar S.A."/>
            <person name="Yang D."/>
            <person name="Bader C.D."/>
            <person name="Teijaro C.N."/>
            <person name="Fluegel L."/>
            <person name="Davis C.M."/>
            <person name="Simpson J.R."/>
            <person name="Lauterbach L."/>
            <person name="Steele A.D."/>
            <person name="Gui C."/>
            <person name="Meng S."/>
            <person name="Li G."/>
            <person name="Viehrig K."/>
            <person name="Ye F."/>
            <person name="Su P."/>
            <person name="Kiefer A.F."/>
            <person name="Nichols A."/>
            <person name="Cepeda A.J."/>
            <person name="Yan W."/>
            <person name="Fan B."/>
            <person name="Jiang Y."/>
            <person name="Adhikari A."/>
            <person name="Zheng C.-J."/>
            <person name="Schuster L."/>
            <person name="Cowan T.M."/>
            <person name="Smanski M.J."/>
            <person name="Chevrette M.G."/>
            <person name="De Carvalho L.P.S."/>
            <person name="Shen B."/>
        </authorList>
    </citation>
    <scope>NUCLEOTIDE SEQUENCE [LARGE SCALE GENOMIC DNA]</scope>
    <source>
        <strain evidence="5 6">NPDC019583</strain>
    </source>
</reference>
<dbReference type="Gene3D" id="3.90.1530.30">
    <property type="match status" value="1"/>
</dbReference>
<keyword evidence="6" id="KW-1185">Reference proteome</keyword>
<proteinExistence type="inferred from homology"/>
<dbReference type="Gene3D" id="1.10.10.2830">
    <property type="match status" value="1"/>
</dbReference>
<dbReference type="SUPFAM" id="SSF110849">
    <property type="entry name" value="ParB/Sulfiredoxin"/>
    <property type="match status" value="1"/>
</dbReference>
<evidence type="ECO:0000313" key="5">
    <source>
        <dbReference type="EMBL" id="MEU2264979.1"/>
    </source>
</evidence>
<keyword evidence="2" id="KW-0159">Chromosome partition</keyword>
<feature type="compositionally biased region" description="Basic and acidic residues" evidence="3">
    <location>
        <begin position="121"/>
        <end position="131"/>
    </location>
</feature>
<dbReference type="Pfam" id="PF17762">
    <property type="entry name" value="HTH_ParB"/>
    <property type="match status" value="1"/>
</dbReference>
<name>A0ABV2XLW5_9ACTN</name>
<dbReference type="InterPro" id="IPR004437">
    <property type="entry name" value="ParB/RepB/Spo0J"/>
</dbReference>
<evidence type="ECO:0000256" key="3">
    <source>
        <dbReference type="SAM" id="MobiDB-lite"/>
    </source>
</evidence>
<dbReference type="InterPro" id="IPR050336">
    <property type="entry name" value="Chromosome_partition/occlusion"/>
</dbReference>
<dbReference type="InterPro" id="IPR036086">
    <property type="entry name" value="ParB/Sulfiredoxin_sf"/>
</dbReference>
<dbReference type="CDD" id="cd16393">
    <property type="entry name" value="SPO0J_N"/>
    <property type="match status" value="1"/>
</dbReference>
<evidence type="ECO:0000256" key="1">
    <source>
        <dbReference type="ARBA" id="ARBA00006295"/>
    </source>
</evidence>
<feature type="domain" description="ParB-like N-terminal" evidence="4">
    <location>
        <begin position="115"/>
        <end position="208"/>
    </location>
</feature>
<feature type="compositionally biased region" description="Low complexity" evidence="3">
    <location>
        <begin position="28"/>
        <end position="38"/>
    </location>
</feature>